<proteinExistence type="predicted"/>
<comment type="caution">
    <text evidence="1">The sequence shown here is derived from an EMBL/GenBank/DDBJ whole genome shotgun (WGS) entry which is preliminary data.</text>
</comment>
<reference evidence="1 2" key="1">
    <citation type="submission" date="2019-09" db="EMBL/GenBank/DDBJ databases">
        <authorList>
            <person name="Khan S.A."/>
            <person name="Jeon C.O."/>
            <person name="Chun B.H."/>
            <person name="Jeong S.E."/>
        </authorList>
    </citation>
    <scope>NUCLEOTIDE SEQUENCE [LARGE SCALE GENOMIC DNA]</scope>
    <source>
        <strain evidence="1 2">KCTC 42508</strain>
    </source>
</reference>
<evidence type="ECO:0000313" key="1">
    <source>
        <dbReference type="EMBL" id="KAA2216652.1"/>
    </source>
</evidence>
<dbReference type="InterPro" id="IPR013783">
    <property type="entry name" value="Ig-like_fold"/>
</dbReference>
<dbReference type="Proteomes" id="UP000323188">
    <property type="component" value="Unassembled WGS sequence"/>
</dbReference>
<dbReference type="Gene3D" id="2.60.40.10">
    <property type="entry name" value="Immunoglobulins"/>
    <property type="match status" value="1"/>
</dbReference>
<dbReference type="InterPro" id="IPR008964">
    <property type="entry name" value="Invasin/intimin_cell_adhesion"/>
</dbReference>
<dbReference type="SUPFAM" id="SSF49373">
    <property type="entry name" value="Invasin/intimin cell-adhesion fragments"/>
    <property type="match status" value="1"/>
</dbReference>
<dbReference type="EMBL" id="VUOE01000002">
    <property type="protein sequence ID" value="KAA2216652.1"/>
    <property type="molecule type" value="Genomic_DNA"/>
</dbReference>
<gene>
    <name evidence="1" type="ORF">F0361_11680</name>
</gene>
<evidence type="ECO:0000313" key="2">
    <source>
        <dbReference type="Proteomes" id="UP000323188"/>
    </source>
</evidence>
<dbReference type="AlphaFoldDB" id="A0A5B2TQ02"/>
<dbReference type="RefSeq" id="WP_154918784.1">
    <property type="nucleotide sequence ID" value="NZ_VUOE01000002.1"/>
</dbReference>
<name>A0A5B2TQ02_9FLAO</name>
<organism evidence="1 2">
    <name type="scientific">Maribacter flavus</name>
    <dbReference type="NCBI Taxonomy" id="1658664"/>
    <lineage>
        <taxon>Bacteria</taxon>
        <taxon>Pseudomonadati</taxon>
        <taxon>Bacteroidota</taxon>
        <taxon>Flavobacteriia</taxon>
        <taxon>Flavobacteriales</taxon>
        <taxon>Flavobacteriaceae</taxon>
        <taxon>Maribacter</taxon>
    </lineage>
</organism>
<sequence length="407" mass="45323">MKFIRYIALATILLTGCRENKSPVVSNENGSFQLLTPVTEVVAGHAITVKFRANVVDDVYLLLNNATGSTLVPPNVEGDTLSYTFPSSFKNKAGICSWNLVYNGLSHEEGQLNILPNNSYPVLETYLGPRSISAGNRDFSMLVIAPTDSYDNPLLDSTRIDYSFQFKEAIQNEFVYTKNLIGWERIFSPKESGQILVAASYDNVNSKEFVTKVYPSIPTDFRIIFERNHKFADGNQQIAFITDIIKDEFGNVITDGTMVTFNIESSENMILQTVGTTLNGIAKGKILHPNKEQRWNVTAYVIGAAQSNTLVVDFEKAIKSFDIEISKDSTTVFVKNMKSFMQQLVPDGIPITMIISKPNGELIETKTTTTRFGKGSFSLTKDFLIKGSYEIRIESAGITKTENLEIE</sequence>
<accession>A0A5B2TQ02</accession>
<protein>
    <submittedName>
        <fullName evidence="1">Uncharacterized protein</fullName>
    </submittedName>
</protein>
<dbReference type="PROSITE" id="PS51257">
    <property type="entry name" value="PROKAR_LIPOPROTEIN"/>
    <property type="match status" value="1"/>
</dbReference>